<dbReference type="Gene3D" id="3.10.450.50">
    <property type="match status" value="1"/>
</dbReference>
<gene>
    <name evidence="1" type="ORF">SAMN05444337_1581</name>
</gene>
<dbReference type="AlphaFoldDB" id="A0A1M6HLI4"/>
<sequence length="120" mass="13832">MEPNQIIERLYDLDGLRDVDFLESIIADEFTFEWDSSQEKRVMSKSDIVALAHELKNNYHLSKTTVLDKVVTDSKIVVSYLHHVATIENPKELFTVARIIVIWDIENGQLIKGYQISKPA</sequence>
<organism evidence="1 2">
    <name type="scientific">Flavobacterium haoranii</name>
    <dbReference type="NCBI Taxonomy" id="683124"/>
    <lineage>
        <taxon>Bacteria</taxon>
        <taxon>Pseudomonadati</taxon>
        <taxon>Bacteroidota</taxon>
        <taxon>Flavobacteriia</taxon>
        <taxon>Flavobacteriales</taxon>
        <taxon>Flavobacteriaceae</taxon>
        <taxon>Flavobacterium</taxon>
    </lineage>
</organism>
<dbReference type="RefSeq" id="WP_072783730.1">
    <property type="nucleotide sequence ID" value="NZ_CP045292.1"/>
</dbReference>
<dbReference type="InterPro" id="IPR032710">
    <property type="entry name" value="NTF2-like_dom_sf"/>
</dbReference>
<protein>
    <recommendedName>
        <fullName evidence="3">SnoaL-like domain-containing protein</fullName>
    </recommendedName>
</protein>
<dbReference type="EMBL" id="FQZH01000002">
    <property type="protein sequence ID" value="SHJ23029.1"/>
    <property type="molecule type" value="Genomic_DNA"/>
</dbReference>
<evidence type="ECO:0000313" key="2">
    <source>
        <dbReference type="Proteomes" id="UP000184232"/>
    </source>
</evidence>
<dbReference type="Proteomes" id="UP000184232">
    <property type="component" value="Unassembled WGS sequence"/>
</dbReference>
<proteinExistence type="predicted"/>
<reference evidence="1 2" key="1">
    <citation type="submission" date="2016-11" db="EMBL/GenBank/DDBJ databases">
        <authorList>
            <person name="Jaros S."/>
            <person name="Januszkiewicz K."/>
            <person name="Wedrychowicz H."/>
        </authorList>
    </citation>
    <scope>NUCLEOTIDE SEQUENCE [LARGE SCALE GENOMIC DNA]</scope>
    <source>
        <strain evidence="1 2">DSM 22807</strain>
    </source>
</reference>
<evidence type="ECO:0000313" key="1">
    <source>
        <dbReference type="EMBL" id="SHJ23029.1"/>
    </source>
</evidence>
<keyword evidence="2" id="KW-1185">Reference proteome</keyword>
<dbReference type="OrthoDB" id="1452256at2"/>
<accession>A0A1M6HLI4</accession>
<dbReference type="STRING" id="683124.SAMN05444337_1581"/>
<name>A0A1M6HLI4_9FLAO</name>
<evidence type="ECO:0008006" key="3">
    <source>
        <dbReference type="Google" id="ProtNLM"/>
    </source>
</evidence>
<dbReference type="SUPFAM" id="SSF54427">
    <property type="entry name" value="NTF2-like"/>
    <property type="match status" value="1"/>
</dbReference>